<protein>
    <submittedName>
        <fullName evidence="1">Uncharacterized protein</fullName>
    </submittedName>
</protein>
<reference evidence="1" key="1">
    <citation type="submission" date="2024-02" db="EMBL/GenBank/DDBJ databases">
        <title>Metagenome Assembled Genome of Zalaria obscura JY119.</title>
        <authorList>
            <person name="Vighnesh L."/>
            <person name="Jagadeeshwari U."/>
            <person name="Venkata Ramana C."/>
            <person name="Sasikala C."/>
        </authorList>
    </citation>
    <scope>NUCLEOTIDE SEQUENCE</scope>
    <source>
        <strain evidence="1">JY119</strain>
    </source>
</reference>
<name>A0ACC3S493_9PEZI</name>
<accession>A0ACC3S493</accession>
<gene>
    <name evidence="1" type="ORF">M8818_007429</name>
</gene>
<comment type="caution">
    <text evidence="1">The sequence shown here is derived from an EMBL/GenBank/DDBJ whole genome shotgun (WGS) entry which is preliminary data.</text>
</comment>
<organism evidence="1 2">
    <name type="scientific">Zalaria obscura</name>
    <dbReference type="NCBI Taxonomy" id="2024903"/>
    <lineage>
        <taxon>Eukaryota</taxon>
        <taxon>Fungi</taxon>
        <taxon>Dikarya</taxon>
        <taxon>Ascomycota</taxon>
        <taxon>Pezizomycotina</taxon>
        <taxon>Dothideomycetes</taxon>
        <taxon>Dothideomycetidae</taxon>
        <taxon>Dothideales</taxon>
        <taxon>Zalariaceae</taxon>
        <taxon>Zalaria</taxon>
    </lineage>
</organism>
<dbReference type="Proteomes" id="UP001320706">
    <property type="component" value="Unassembled WGS sequence"/>
</dbReference>
<evidence type="ECO:0000313" key="2">
    <source>
        <dbReference type="Proteomes" id="UP001320706"/>
    </source>
</evidence>
<evidence type="ECO:0000313" key="1">
    <source>
        <dbReference type="EMBL" id="KAK8194241.1"/>
    </source>
</evidence>
<dbReference type="EMBL" id="JAMKPW020000043">
    <property type="protein sequence ID" value="KAK8194241.1"/>
    <property type="molecule type" value="Genomic_DNA"/>
</dbReference>
<sequence>MSTTSPVPDHSHLDRVGYLFGFPIAHSMSPLMHKTIFDTRGWNWQQMFLPSTDISHFLKLTEDEKFFGASVTMPHKVAILPYLDEITPECQAVGACNTFYLRTDSNGKRRRLGTNTDVIGIREAFFQNVPNAETIYHGRPALVVGGGGAARSAVYALKKFMKCETVYLVNRDKAEVDAVISWCESQGYGEGLVHVVSAEQAERLEGTGAIVSCIPDFEPSTEGEIAARKTLEAFLAKPHKGALLEMAYHPVPWTRIAEISQKEGWQVILGTEAMIYQGLEQSRYWTGQPVSETEKAKVKEVIAEQLRKSQL</sequence>
<keyword evidence="2" id="KW-1185">Reference proteome</keyword>
<proteinExistence type="predicted"/>